<protein>
    <submittedName>
        <fullName evidence="1">Uncharacterized protein</fullName>
    </submittedName>
</protein>
<reference evidence="1" key="2">
    <citation type="submission" date="2025-08" db="UniProtKB">
        <authorList>
            <consortium name="Ensembl"/>
        </authorList>
    </citation>
    <scope>IDENTIFICATION</scope>
</reference>
<sequence length="55" mass="5972">CVDDEGGPCGMSEETLDYFVSRGLLPRRDAAEMSWSHAVNSRKSLAEALTGIDNI</sequence>
<organism evidence="1 2">
    <name type="scientific">Gouania willdenowi</name>
    <name type="common">Blunt-snouted clingfish</name>
    <name type="synonym">Lepadogaster willdenowi</name>
    <dbReference type="NCBI Taxonomy" id="441366"/>
    <lineage>
        <taxon>Eukaryota</taxon>
        <taxon>Metazoa</taxon>
        <taxon>Chordata</taxon>
        <taxon>Craniata</taxon>
        <taxon>Vertebrata</taxon>
        <taxon>Euteleostomi</taxon>
        <taxon>Actinopterygii</taxon>
        <taxon>Neopterygii</taxon>
        <taxon>Teleostei</taxon>
        <taxon>Neoteleostei</taxon>
        <taxon>Acanthomorphata</taxon>
        <taxon>Ovalentaria</taxon>
        <taxon>Blenniimorphae</taxon>
        <taxon>Blenniiformes</taxon>
        <taxon>Gobiesocoidei</taxon>
        <taxon>Gobiesocidae</taxon>
        <taxon>Gobiesocinae</taxon>
        <taxon>Gouania</taxon>
    </lineage>
</organism>
<dbReference type="Ensembl" id="ENSGWIT00000028732.1">
    <property type="protein sequence ID" value="ENSGWIP00000026305.1"/>
    <property type="gene ID" value="ENSGWIG00000013809.1"/>
</dbReference>
<name>A0A8C5ESU7_GOUWI</name>
<accession>A0A8C5ESU7</accession>
<keyword evidence="2" id="KW-1185">Reference proteome</keyword>
<dbReference type="Proteomes" id="UP000694680">
    <property type="component" value="Chromosome 9"/>
</dbReference>
<evidence type="ECO:0000313" key="2">
    <source>
        <dbReference type="Proteomes" id="UP000694680"/>
    </source>
</evidence>
<proteinExistence type="predicted"/>
<dbReference type="AlphaFoldDB" id="A0A8C5ESU7"/>
<evidence type="ECO:0000313" key="1">
    <source>
        <dbReference type="Ensembl" id="ENSGWIP00000026305.1"/>
    </source>
</evidence>
<reference evidence="1" key="3">
    <citation type="submission" date="2025-09" db="UniProtKB">
        <authorList>
            <consortium name="Ensembl"/>
        </authorList>
    </citation>
    <scope>IDENTIFICATION</scope>
</reference>
<reference evidence="1" key="1">
    <citation type="submission" date="2020-06" db="EMBL/GenBank/DDBJ databases">
        <authorList>
            <consortium name="Wellcome Sanger Institute Data Sharing"/>
        </authorList>
    </citation>
    <scope>NUCLEOTIDE SEQUENCE [LARGE SCALE GENOMIC DNA]</scope>
</reference>